<comment type="caution">
    <text evidence="2">The sequence shown here is derived from an EMBL/GenBank/DDBJ whole genome shotgun (WGS) entry which is preliminary data.</text>
</comment>
<dbReference type="NCBIfam" id="TIGR04183">
    <property type="entry name" value="Por_Secre_tail"/>
    <property type="match status" value="1"/>
</dbReference>
<accession>A0A939EUT2</accession>
<dbReference type="Gene3D" id="2.60.40.10">
    <property type="entry name" value="Immunoglobulins"/>
    <property type="match status" value="1"/>
</dbReference>
<name>A0A939EUT2_9BACT</name>
<dbReference type="AlphaFoldDB" id="A0A939EUT2"/>
<feature type="signal peptide" evidence="1">
    <location>
        <begin position="1"/>
        <end position="26"/>
    </location>
</feature>
<organism evidence="2 3">
    <name type="scientific">Hymenobacter telluris</name>
    <dbReference type="NCBI Taxonomy" id="2816474"/>
    <lineage>
        <taxon>Bacteria</taxon>
        <taxon>Pseudomonadati</taxon>
        <taxon>Bacteroidota</taxon>
        <taxon>Cytophagia</taxon>
        <taxon>Cytophagales</taxon>
        <taxon>Hymenobacteraceae</taxon>
        <taxon>Hymenobacter</taxon>
    </lineage>
</organism>
<feature type="chain" id="PRO_5037473940" evidence="1">
    <location>
        <begin position="27"/>
        <end position="484"/>
    </location>
</feature>
<evidence type="ECO:0000313" key="2">
    <source>
        <dbReference type="EMBL" id="MBO0357617.1"/>
    </source>
</evidence>
<keyword evidence="1" id="KW-0732">Signal</keyword>
<evidence type="ECO:0000313" key="3">
    <source>
        <dbReference type="Proteomes" id="UP000664144"/>
    </source>
</evidence>
<proteinExistence type="predicted"/>
<reference evidence="2" key="1">
    <citation type="submission" date="2021-03" db="EMBL/GenBank/DDBJ databases">
        <authorList>
            <person name="Kim M.K."/>
        </authorList>
    </citation>
    <scope>NUCLEOTIDE SEQUENCE</scope>
    <source>
        <strain evidence="2">BT186</strain>
    </source>
</reference>
<protein>
    <submittedName>
        <fullName evidence="2">T9SS type A sorting domain-containing protein</fullName>
    </submittedName>
</protein>
<dbReference type="RefSeq" id="WP_206982918.1">
    <property type="nucleotide sequence ID" value="NZ_JAFLQZ010000003.1"/>
</dbReference>
<dbReference type="Proteomes" id="UP000664144">
    <property type="component" value="Unassembled WGS sequence"/>
</dbReference>
<evidence type="ECO:0000256" key="1">
    <source>
        <dbReference type="SAM" id="SignalP"/>
    </source>
</evidence>
<dbReference type="EMBL" id="JAFLQZ010000003">
    <property type="protein sequence ID" value="MBO0357617.1"/>
    <property type="molecule type" value="Genomic_DNA"/>
</dbReference>
<dbReference type="InterPro" id="IPR013783">
    <property type="entry name" value="Ig-like_fold"/>
</dbReference>
<dbReference type="InterPro" id="IPR026444">
    <property type="entry name" value="Secre_tail"/>
</dbReference>
<gene>
    <name evidence="2" type="ORF">J0X19_06645</name>
</gene>
<sequence>MHTTNNFCRALTSLMALLPLAAPAQLAVPAGSTLSVGSGGTLSVLGAVLNAGTISNQGAVQLTGNLSSTGTLSGTAGQLKLTGTGAPQTLNITSLVPALEVLNPQGATLAAPLRVRALALTGGAIRLGAHTLTSVTGGSITGVDGAAGRFIITDGAGMLQQLVGSTPRLFPTGASTTSYAPATLTRSAGTELYELRTANGFLSNGSTGTPLTTDAVGLHWELTPPDAVPFALMVQWQATDELSNFNRAQSALGRWNGTAYGLAEAFGPVGGPPPYGRTVSGLTSAGPYVVLDRQAPLPVELTRFEATRPAGQPRVLLSWATASEKNNAGFEVQRQDEGQTTFRRVGFVAGRGTSTAATEYTFQDLNDFRGLSYYRLRQLDHDGTESFSPVRAVAGLASGTPFSLAAYPNPVAAQAPLTLEITGPLPKDLQLTLYAADGRVVYRLSWPIGQTQHKLSADLPAGAYWLRYHAANGTTGTLPLLVSE</sequence>
<keyword evidence="3" id="KW-1185">Reference proteome</keyword>